<evidence type="ECO:0000313" key="3">
    <source>
        <dbReference type="Proteomes" id="UP001320898"/>
    </source>
</evidence>
<keyword evidence="3" id="KW-1185">Reference proteome</keyword>
<evidence type="ECO:0000313" key="2">
    <source>
        <dbReference type="EMBL" id="MCT8972514.1"/>
    </source>
</evidence>
<dbReference type="RefSeq" id="WP_261616097.1">
    <property type="nucleotide sequence ID" value="NZ_JALIDZ010000005.1"/>
</dbReference>
<keyword evidence="1" id="KW-0732">Signal</keyword>
<name>A0AAW5R1N8_9HYPH</name>
<dbReference type="Proteomes" id="UP001320898">
    <property type="component" value="Unassembled WGS sequence"/>
</dbReference>
<comment type="caution">
    <text evidence="2">The sequence shown here is derived from an EMBL/GenBank/DDBJ whole genome shotgun (WGS) entry which is preliminary data.</text>
</comment>
<reference evidence="2 3" key="1">
    <citation type="submission" date="2022-04" db="EMBL/GenBank/DDBJ databases">
        <authorList>
            <person name="Ye Y.-Q."/>
            <person name="Du Z.-J."/>
        </authorList>
    </citation>
    <scope>NUCLEOTIDE SEQUENCE [LARGE SCALE GENOMIC DNA]</scope>
    <source>
        <strain evidence="2 3">A6E488</strain>
    </source>
</reference>
<dbReference type="AlphaFoldDB" id="A0AAW5R1N8"/>
<protein>
    <submittedName>
        <fullName evidence="2">Uncharacterized protein</fullName>
    </submittedName>
</protein>
<feature type="signal peptide" evidence="1">
    <location>
        <begin position="1"/>
        <end position="22"/>
    </location>
</feature>
<proteinExistence type="predicted"/>
<dbReference type="EMBL" id="JALIDZ010000005">
    <property type="protein sequence ID" value="MCT8972514.1"/>
    <property type="molecule type" value="Genomic_DNA"/>
</dbReference>
<accession>A0AAW5R1N8</accession>
<organism evidence="2 3">
    <name type="scientific">Microbaculum marinisediminis</name>
    <dbReference type="NCBI Taxonomy" id="2931392"/>
    <lineage>
        <taxon>Bacteria</taxon>
        <taxon>Pseudomonadati</taxon>
        <taxon>Pseudomonadota</taxon>
        <taxon>Alphaproteobacteria</taxon>
        <taxon>Hyphomicrobiales</taxon>
        <taxon>Tepidamorphaceae</taxon>
        <taxon>Microbaculum</taxon>
    </lineage>
</organism>
<gene>
    <name evidence="2" type="ORF">MUB46_11655</name>
</gene>
<feature type="chain" id="PRO_5043633207" evidence="1">
    <location>
        <begin position="23"/>
        <end position="221"/>
    </location>
</feature>
<evidence type="ECO:0000256" key="1">
    <source>
        <dbReference type="SAM" id="SignalP"/>
    </source>
</evidence>
<sequence>MTKHIGTTGLLAAAMVVTGGFALPFALPGDASAQTATNLICRGCVGTRDIRNKAVTSKKIRNGQVKPVDLHRSAKPAAANFSSVNGEDAGTLPTTDTVVAQVTMNLPAPGVVIANAGGWAVFNDNPSSILCAISKTTSTSGQPFIIAQNHNEANARRMPTPVTRGFVEDTAGSHTYYFVCRTHLGSSGHNDAMLTTVYVPQLSGPVPTSASAEGAAGSSVD</sequence>